<evidence type="ECO:0000313" key="3">
    <source>
        <dbReference type="Proteomes" id="UP001147746"/>
    </source>
</evidence>
<accession>A0A9W9GYR1</accession>
<keyword evidence="3" id="KW-1185">Reference proteome</keyword>
<reference evidence="2" key="2">
    <citation type="journal article" date="2023" name="IMA Fungus">
        <title>Comparative genomic study of the Penicillium genus elucidates a diverse pangenome and 15 lateral gene transfer events.</title>
        <authorList>
            <person name="Petersen C."/>
            <person name="Sorensen T."/>
            <person name="Nielsen M.R."/>
            <person name="Sondergaard T.E."/>
            <person name="Sorensen J.L."/>
            <person name="Fitzpatrick D.A."/>
            <person name="Frisvad J.C."/>
            <person name="Nielsen K.L."/>
        </authorList>
    </citation>
    <scope>NUCLEOTIDE SEQUENCE</scope>
    <source>
        <strain evidence="2">IBT 21472</strain>
    </source>
</reference>
<evidence type="ECO:0008006" key="4">
    <source>
        <dbReference type="Google" id="ProtNLM"/>
    </source>
</evidence>
<reference evidence="2" key="1">
    <citation type="submission" date="2022-12" db="EMBL/GenBank/DDBJ databases">
        <authorList>
            <person name="Petersen C."/>
        </authorList>
    </citation>
    <scope>NUCLEOTIDE SEQUENCE</scope>
    <source>
        <strain evidence="2">IBT 21472</strain>
    </source>
</reference>
<evidence type="ECO:0000256" key="1">
    <source>
        <dbReference type="SAM" id="SignalP"/>
    </source>
</evidence>
<evidence type="ECO:0000313" key="2">
    <source>
        <dbReference type="EMBL" id="KAJ5308025.1"/>
    </source>
</evidence>
<gene>
    <name evidence="2" type="ORF">N7476_008681</name>
</gene>
<dbReference type="Proteomes" id="UP001147746">
    <property type="component" value="Unassembled WGS sequence"/>
</dbReference>
<dbReference type="AlphaFoldDB" id="A0A9W9GYR1"/>
<keyword evidence="1" id="KW-0732">Signal</keyword>
<comment type="caution">
    <text evidence="2">The sequence shown here is derived from an EMBL/GenBank/DDBJ whole genome shotgun (WGS) entry which is preliminary data.</text>
</comment>
<feature type="signal peptide" evidence="1">
    <location>
        <begin position="1"/>
        <end position="16"/>
    </location>
</feature>
<feature type="chain" id="PRO_5041194767" description="Extracellular membrane protein CFEM domain-containing protein" evidence="1">
    <location>
        <begin position="17"/>
        <end position="234"/>
    </location>
</feature>
<organism evidence="2 3">
    <name type="scientific">Penicillium atrosanguineum</name>
    <dbReference type="NCBI Taxonomy" id="1132637"/>
    <lineage>
        <taxon>Eukaryota</taxon>
        <taxon>Fungi</taxon>
        <taxon>Dikarya</taxon>
        <taxon>Ascomycota</taxon>
        <taxon>Pezizomycotina</taxon>
        <taxon>Eurotiomycetes</taxon>
        <taxon>Eurotiomycetidae</taxon>
        <taxon>Eurotiales</taxon>
        <taxon>Aspergillaceae</taxon>
        <taxon>Penicillium</taxon>
    </lineage>
</organism>
<dbReference type="EMBL" id="JAPZBO010000008">
    <property type="protein sequence ID" value="KAJ5308025.1"/>
    <property type="molecule type" value="Genomic_DNA"/>
</dbReference>
<dbReference type="OrthoDB" id="4364984at2759"/>
<proteinExistence type="predicted"/>
<name>A0A9W9GYR1_9EURO</name>
<sequence>MRSFIAALFMAGAVTAQVTSEYLDCATAALDGIDVSKFKDCTDLTSTQCLCANKDAFSELTDSAKDACNKAGINMDDLDASLCGASGDKVAAPARHASKPMEPAEDLHMRAYSPSEDVDATQPRVMTVTVTESCACKATPTNHMHVSQIPVNVPVSSSMGGMAAASSPAWSHGVMVGASSTSAIYNSMMATPTPSGASANKFNTFQGAAPQVNAARGGVAALGVAAVMGLMIAL</sequence>
<protein>
    <recommendedName>
        <fullName evidence="4">Extracellular membrane protein CFEM domain-containing protein</fullName>
    </recommendedName>
</protein>